<accession>A0A8H5GIF9</accession>
<keyword evidence="3" id="KW-1185">Reference proteome</keyword>
<feature type="transmembrane region" description="Helical" evidence="1">
    <location>
        <begin position="57"/>
        <end position="82"/>
    </location>
</feature>
<feature type="transmembrane region" description="Helical" evidence="1">
    <location>
        <begin position="122"/>
        <end position="140"/>
    </location>
</feature>
<feature type="transmembrane region" description="Helical" evidence="1">
    <location>
        <begin position="12"/>
        <end position="37"/>
    </location>
</feature>
<reference evidence="2 3" key="1">
    <citation type="journal article" date="2020" name="ISME J.">
        <title>Uncovering the hidden diversity of litter-decomposition mechanisms in mushroom-forming fungi.</title>
        <authorList>
            <person name="Floudas D."/>
            <person name="Bentzer J."/>
            <person name="Ahren D."/>
            <person name="Johansson T."/>
            <person name="Persson P."/>
            <person name="Tunlid A."/>
        </authorList>
    </citation>
    <scope>NUCLEOTIDE SEQUENCE [LARGE SCALE GENOMIC DNA]</scope>
    <source>
        <strain evidence="2 3">CBS 406.79</strain>
    </source>
</reference>
<evidence type="ECO:0000256" key="1">
    <source>
        <dbReference type="SAM" id="Phobius"/>
    </source>
</evidence>
<dbReference type="EMBL" id="JAACJN010000171">
    <property type="protein sequence ID" value="KAF5365381.1"/>
    <property type="molecule type" value="Genomic_DNA"/>
</dbReference>
<dbReference type="Proteomes" id="UP000518752">
    <property type="component" value="Unassembled WGS sequence"/>
</dbReference>
<evidence type="ECO:0000313" key="2">
    <source>
        <dbReference type="EMBL" id="KAF5365381.1"/>
    </source>
</evidence>
<evidence type="ECO:0000313" key="3">
    <source>
        <dbReference type="Proteomes" id="UP000518752"/>
    </source>
</evidence>
<feature type="transmembrane region" description="Helical" evidence="1">
    <location>
        <begin position="253"/>
        <end position="272"/>
    </location>
</feature>
<sequence length="282" mass="30784">MYRRLVWISKLIFFLYVAVAIGFLVYIMTTIGISLFIEVTASLRKANKEGVDLVIDLLTLFFFVPSVFLSAAFLIFCQFGLLDVMFDINIYHLGLRFLQDRDLKKSHDRFTINGVRITPGQFMWSASAFILAIISAGGGWTRNSTLVNISGASNAIVAALLRGILDANYSTQSSTAPRETQIIDGGAEIMEGMENGNDAQNRSPNQNPTYSHLEHALSQVKRKGTWAQWGLTVPAVVLGSISAGGGWKNNPTLVNIAGFGAVLIPVGTLLFGPDQQHDEPLG</sequence>
<dbReference type="AlphaFoldDB" id="A0A8H5GIF9"/>
<comment type="caution">
    <text evidence="2">The sequence shown here is derived from an EMBL/GenBank/DDBJ whole genome shotgun (WGS) entry which is preliminary data.</text>
</comment>
<keyword evidence="1" id="KW-1133">Transmembrane helix</keyword>
<feature type="transmembrane region" description="Helical" evidence="1">
    <location>
        <begin position="146"/>
        <end position="165"/>
    </location>
</feature>
<name>A0A8H5GIF9_9AGAR</name>
<gene>
    <name evidence="2" type="ORF">D9757_012113</name>
</gene>
<feature type="transmembrane region" description="Helical" evidence="1">
    <location>
        <begin position="226"/>
        <end position="247"/>
    </location>
</feature>
<keyword evidence="1" id="KW-0812">Transmembrane</keyword>
<organism evidence="2 3">
    <name type="scientific">Collybiopsis confluens</name>
    <dbReference type="NCBI Taxonomy" id="2823264"/>
    <lineage>
        <taxon>Eukaryota</taxon>
        <taxon>Fungi</taxon>
        <taxon>Dikarya</taxon>
        <taxon>Basidiomycota</taxon>
        <taxon>Agaricomycotina</taxon>
        <taxon>Agaricomycetes</taxon>
        <taxon>Agaricomycetidae</taxon>
        <taxon>Agaricales</taxon>
        <taxon>Marasmiineae</taxon>
        <taxon>Omphalotaceae</taxon>
        <taxon>Collybiopsis</taxon>
    </lineage>
</organism>
<keyword evidence="1" id="KW-0472">Membrane</keyword>
<proteinExistence type="predicted"/>
<protein>
    <submittedName>
        <fullName evidence="2">Uncharacterized protein</fullName>
    </submittedName>
</protein>